<proteinExistence type="predicted"/>
<comment type="caution">
    <text evidence="2">The sequence shown here is derived from an EMBL/GenBank/DDBJ whole genome shotgun (WGS) entry which is preliminary data.</text>
</comment>
<dbReference type="AlphaFoldDB" id="A0A940YHK7"/>
<dbReference type="EMBL" id="JAGQDE010000013">
    <property type="protein sequence ID" value="MBQ0960260.1"/>
    <property type="molecule type" value="Genomic_DNA"/>
</dbReference>
<dbReference type="Pfam" id="PF10986">
    <property type="entry name" value="ZrgA"/>
    <property type="match status" value="1"/>
</dbReference>
<evidence type="ECO:0000313" key="3">
    <source>
        <dbReference type="Proteomes" id="UP000678374"/>
    </source>
</evidence>
<sequence>MNLVTLIRRLPLLALLTASAWAGPAHQHGIARVDLALDGAELTIALEMPLDSLLGFERAPRTPAERQAAQAALARLRDGAALWRPDAAAQCTLQAATVSAPVLERPGAAAGAHADVDAEYRFRCAQPARLAEVDVRLFEAFSRLERVDVQTALPSGQRQARLSRSQPRLRLAP</sequence>
<evidence type="ECO:0000313" key="2">
    <source>
        <dbReference type="EMBL" id="MBQ0960260.1"/>
    </source>
</evidence>
<feature type="chain" id="PRO_5037819457" evidence="1">
    <location>
        <begin position="23"/>
        <end position="173"/>
    </location>
</feature>
<dbReference type="RefSeq" id="WP_210802936.1">
    <property type="nucleotide sequence ID" value="NZ_JAGQDE010000013.1"/>
</dbReference>
<protein>
    <submittedName>
        <fullName evidence="2">DUF2796 domain-containing protein</fullName>
    </submittedName>
</protein>
<keyword evidence="3" id="KW-1185">Reference proteome</keyword>
<accession>A0A940YHK7</accession>
<keyword evidence="1" id="KW-0732">Signal</keyword>
<evidence type="ECO:0000256" key="1">
    <source>
        <dbReference type="SAM" id="SignalP"/>
    </source>
</evidence>
<gene>
    <name evidence="2" type="ORF">KAK06_14995</name>
</gene>
<name>A0A940YHK7_9BURK</name>
<dbReference type="InterPro" id="IPR021253">
    <property type="entry name" value="ZrgA-like"/>
</dbReference>
<feature type="signal peptide" evidence="1">
    <location>
        <begin position="1"/>
        <end position="22"/>
    </location>
</feature>
<reference evidence="2" key="1">
    <citation type="submission" date="2021-04" db="EMBL/GenBank/DDBJ databases">
        <title>The genome sequence of Ideonella sp. 4Y11.</title>
        <authorList>
            <person name="Liu Y."/>
        </authorList>
    </citation>
    <scope>NUCLEOTIDE SEQUENCE</scope>
    <source>
        <strain evidence="2">4Y11</strain>
    </source>
</reference>
<organism evidence="2 3">
    <name type="scientific">Ideonella aquatica</name>
    <dbReference type="NCBI Taxonomy" id="2824119"/>
    <lineage>
        <taxon>Bacteria</taxon>
        <taxon>Pseudomonadati</taxon>
        <taxon>Pseudomonadota</taxon>
        <taxon>Betaproteobacteria</taxon>
        <taxon>Burkholderiales</taxon>
        <taxon>Sphaerotilaceae</taxon>
        <taxon>Ideonella</taxon>
    </lineage>
</organism>
<dbReference type="Proteomes" id="UP000678374">
    <property type="component" value="Unassembled WGS sequence"/>
</dbReference>